<evidence type="ECO:0000313" key="2">
    <source>
        <dbReference type="Proteomes" id="UP000288293"/>
    </source>
</evidence>
<protein>
    <submittedName>
        <fullName evidence="1">Uncharacterized protein</fullName>
    </submittedName>
</protein>
<reference evidence="1 2" key="1">
    <citation type="journal article" date="2011" name="Front. Microbiol.">
        <title>Genomic signatures of strain selection and enhancement in Bacillus atrophaeus var. globigii, a historical biowarfare simulant.</title>
        <authorList>
            <person name="Gibbons H.S."/>
            <person name="Broomall S.M."/>
            <person name="McNew L.A."/>
            <person name="Daligault H."/>
            <person name="Chapman C."/>
            <person name="Bruce D."/>
            <person name="Karavis M."/>
            <person name="Krepps M."/>
            <person name="McGregor P.A."/>
            <person name="Hong C."/>
            <person name="Park K.H."/>
            <person name="Akmal A."/>
            <person name="Feldman A."/>
            <person name="Lin J.S."/>
            <person name="Chang W.E."/>
            <person name="Higgs B.W."/>
            <person name="Demirev P."/>
            <person name="Lindquist J."/>
            <person name="Liem A."/>
            <person name="Fochler E."/>
            <person name="Read T.D."/>
            <person name="Tapia R."/>
            <person name="Johnson S."/>
            <person name="Bishop-Lilly K.A."/>
            <person name="Detter C."/>
            <person name="Han C."/>
            <person name="Sozhamannan S."/>
            <person name="Rosenzweig C.N."/>
            <person name="Skowronski E.W."/>
        </authorList>
    </citation>
    <scope>NUCLEOTIDE SEQUENCE [LARGE SCALE GENOMIC DNA]</scope>
    <source>
        <strain evidence="1 2">MLST1</strain>
    </source>
</reference>
<dbReference type="AlphaFoldDB" id="A0A432W4L4"/>
<accession>A0A432W4L4</accession>
<name>A0A432W4L4_9GAMM</name>
<dbReference type="EMBL" id="PIPL01000002">
    <property type="protein sequence ID" value="RUO24374.1"/>
    <property type="molecule type" value="Genomic_DNA"/>
</dbReference>
<gene>
    <name evidence="1" type="ORF">CWE09_10910</name>
</gene>
<comment type="caution">
    <text evidence="1">The sequence shown here is derived from an EMBL/GenBank/DDBJ whole genome shotgun (WGS) entry which is preliminary data.</text>
</comment>
<evidence type="ECO:0000313" key="1">
    <source>
        <dbReference type="EMBL" id="RUO24374.1"/>
    </source>
</evidence>
<dbReference type="RefSeq" id="WP_126804077.1">
    <property type="nucleotide sequence ID" value="NZ_PIPL01000002.1"/>
</dbReference>
<proteinExistence type="predicted"/>
<sequence length="92" mass="10858">MTDTPQVELAKLHEEFPILNDLEGTLIFRINEGESKPEKMVWNLDAMFQRHLARLGITERLQHFLAYLVRYQEGSSCEGKIEFERGRFRVSF</sequence>
<organism evidence="1 2">
    <name type="scientific">Aliidiomarina minuta</name>
    <dbReference type="NCBI Taxonomy" id="880057"/>
    <lineage>
        <taxon>Bacteria</taxon>
        <taxon>Pseudomonadati</taxon>
        <taxon>Pseudomonadota</taxon>
        <taxon>Gammaproteobacteria</taxon>
        <taxon>Alteromonadales</taxon>
        <taxon>Idiomarinaceae</taxon>
        <taxon>Aliidiomarina</taxon>
    </lineage>
</organism>
<dbReference type="OrthoDB" id="6402371at2"/>
<dbReference type="Proteomes" id="UP000288293">
    <property type="component" value="Unassembled WGS sequence"/>
</dbReference>
<keyword evidence="2" id="KW-1185">Reference proteome</keyword>